<organism evidence="12 13">
    <name type="scientific">Nonomuraea rosea</name>
    <dbReference type="NCBI Taxonomy" id="638574"/>
    <lineage>
        <taxon>Bacteria</taxon>
        <taxon>Bacillati</taxon>
        <taxon>Actinomycetota</taxon>
        <taxon>Actinomycetes</taxon>
        <taxon>Streptosporangiales</taxon>
        <taxon>Streptosporangiaceae</taxon>
        <taxon>Nonomuraea</taxon>
    </lineage>
</organism>
<evidence type="ECO:0000256" key="3">
    <source>
        <dbReference type="ARBA" id="ARBA00011890"/>
    </source>
</evidence>
<evidence type="ECO:0000256" key="10">
    <source>
        <dbReference type="ARBA" id="ARBA00031323"/>
    </source>
</evidence>
<dbReference type="EC" id="2.1.1.77" evidence="3"/>
<evidence type="ECO:0000256" key="11">
    <source>
        <dbReference type="ARBA" id="ARBA00031350"/>
    </source>
</evidence>
<keyword evidence="8" id="KW-0949">S-adenosyl-L-methionine</keyword>
<proteinExistence type="inferred from homology"/>
<keyword evidence="7" id="KW-0808">Transferase</keyword>
<dbReference type="EMBL" id="BAABDQ010000006">
    <property type="protein sequence ID" value="GAA3550230.1"/>
    <property type="molecule type" value="Genomic_DNA"/>
</dbReference>
<comment type="caution">
    <text evidence="12">The sequence shown here is derived from an EMBL/GenBank/DDBJ whole genome shotgun (WGS) entry which is preliminary data.</text>
</comment>
<accession>A0ABP6WEI5</accession>
<dbReference type="PANTHER" id="PTHR11579">
    <property type="entry name" value="PROTEIN-L-ISOASPARTATE O-METHYLTRANSFERASE"/>
    <property type="match status" value="1"/>
</dbReference>
<dbReference type="Proteomes" id="UP001500630">
    <property type="component" value="Unassembled WGS sequence"/>
</dbReference>
<evidence type="ECO:0000313" key="13">
    <source>
        <dbReference type="Proteomes" id="UP001500630"/>
    </source>
</evidence>
<dbReference type="NCBIfam" id="TIGR04364">
    <property type="entry name" value="methyltran_FxLD"/>
    <property type="match status" value="1"/>
</dbReference>
<dbReference type="InterPro" id="IPR000682">
    <property type="entry name" value="PCMT"/>
</dbReference>
<comment type="subcellular location">
    <subcellularLocation>
        <location evidence="1">Cytoplasm</location>
    </subcellularLocation>
</comment>
<sequence length="404" mass="43632">MTDVTTNNDAEEAAILRAALVRELREQGAIQSDAVAAAVATVPRHLFTPGVPLETAYAPDNAPVVKPGDNGGRHRSVVSAAHLQATMLEAAEIKPGMHVCEYGSGGYNAALIAELVGDSGRVTTVDIDPDIVERARNFLDEAGYHHVNVVQGDAEQGVPEAAPLDRVIGTAGFWDIPPAWLEQLADDGRIVVPLRFKGTTRWIVFDRDTSGLISRNYGLCSFVPVQGAGTHTERTVTIDDGVVVCLDDEDLNVDAEALRRALHLPRIERWSGAVFDMPDEQTLFLLTSDSNMALLHADQTRIDQELVAPSTARGVPVLISGDSFAYRTRRPDEQNGGFESGVYAHGPSAEDVAARYVELLRQWADKYHRRGAASIQYIPKAATPPTSSAGVITKRHGTVVISYP</sequence>
<dbReference type="RefSeq" id="WP_345562629.1">
    <property type="nucleotide sequence ID" value="NZ_BAABDQ010000006.1"/>
</dbReference>
<evidence type="ECO:0000256" key="6">
    <source>
        <dbReference type="ARBA" id="ARBA00022603"/>
    </source>
</evidence>
<evidence type="ECO:0000256" key="1">
    <source>
        <dbReference type="ARBA" id="ARBA00004496"/>
    </source>
</evidence>
<dbReference type="Gene3D" id="3.40.50.150">
    <property type="entry name" value="Vaccinia Virus protein VP39"/>
    <property type="match status" value="1"/>
</dbReference>
<name>A0ABP6WEI5_9ACTN</name>
<evidence type="ECO:0000256" key="5">
    <source>
        <dbReference type="ARBA" id="ARBA00022490"/>
    </source>
</evidence>
<evidence type="ECO:0000256" key="2">
    <source>
        <dbReference type="ARBA" id="ARBA00005369"/>
    </source>
</evidence>
<keyword evidence="6" id="KW-0489">Methyltransferase</keyword>
<dbReference type="InterPro" id="IPR029063">
    <property type="entry name" value="SAM-dependent_MTases_sf"/>
</dbReference>
<evidence type="ECO:0000313" key="12">
    <source>
        <dbReference type="EMBL" id="GAA3550230.1"/>
    </source>
</evidence>
<dbReference type="SUPFAM" id="SSF53335">
    <property type="entry name" value="S-adenosyl-L-methionine-dependent methyltransferases"/>
    <property type="match status" value="1"/>
</dbReference>
<keyword evidence="5" id="KW-0963">Cytoplasm</keyword>
<evidence type="ECO:0000256" key="7">
    <source>
        <dbReference type="ARBA" id="ARBA00022679"/>
    </source>
</evidence>
<evidence type="ECO:0000256" key="4">
    <source>
        <dbReference type="ARBA" id="ARBA00013346"/>
    </source>
</evidence>
<dbReference type="CDD" id="cd02440">
    <property type="entry name" value="AdoMet_MTases"/>
    <property type="match status" value="1"/>
</dbReference>
<reference evidence="13" key="1">
    <citation type="journal article" date="2019" name="Int. J. Syst. Evol. Microbiol.">
        <title>The Global Catalogue of Microorganisms (GCM) 10K type strain sequencing project: providing services to taxonomists for standard genome sequencing and annotation.</title>
        <authorList>
            <consortium name="The Broad Institute Genomics Platform"/>
            <consortium name="The Broad Institute Genome Sequencing Center for Infectious Disease"/>
            <person name="Wu L."/>
            <person name="Ma J."/>
        </authorList>
    </citation>
    <scope>NUCLEOTIDE SEQUENCE [LARGE SCALE GENOMIC DNA]</scope>
    <source>
        <strain evidence="13">JCM 17326</strain>
    </source>
</reference>
<comment type="similarity">
    <text evidence="2">Belongs to the methyltransferase superfamily. L-isoaspartyl/D-aspartyl protein methyltransferase family.</text>
</comment>
<dbReference type="Pfam" id="PF01135">
    <property type="entry name" value="PCMT"/>
    <property type="match status" value="1"/>
</dbReference>
<dbReference type="InterPro" id="IPR027573">
    <property type="entry name" value="Methyltran_FxLD"/>
</dbReference>
<dbReference type="PANTHER" id="PTHR11579:SF0">
    <property type="entry name" value="PROTEIN-L-ISOASPARTATE(D-ASPARTATE) O-METHYLTRANSFERASE"/>
    <property type="match status" value="1"/>
</dbReference>
<evidence type="ECO:0000256" key="8">
    <source>
        <dbReference type="ARBA" id="ARBA00022691"/>
    </source>
</evidence>
<protein>
    <recommendedName>
        <fullName evidence="4">Protein-L-isoaspartate O-methyltransferase</fullName>
        <ecNumber evidence="3">2.1.1.77</ecNumber>
    </recommendedName>
    <alternativeName>
        <fullName evidence="11">L-isoaspartyl protein carboxyl methyltransferase</fullName>
    </alternativeName>
    <alternativeName>
        <fullName evidence="9">Protein L-isoaspartyl methyltransferase</fullName>
    </alternativeName>
    <alternativeName>
        <fullName evidence="10">Protein-beta-aspartate methyltransferase</fullName>
    </alternativeName>
</protein>
<keyword evidence="13" id="KW-1185">Reference proteome</keyword>
<gene>
    <name evidence="12" type="ORF">GCM10022419_033100</name>
</gene>
<evidence type="ECO:0000256" key="9">
    <source>
        <dbReference type="ARBA" id="ARBA00030757"/>
    </source>
</evidence>